<keyword evidence="1" id="KW-0472">Membrane</keyword>
<reference evidence="2 3" key="1">
    <citation type="journal article" date="2015" name="Genome Biol.">
        <title>Comparative genomics of Steinernema reveals deeply conserved gene regulatory networks.</title>
        <authorList>
            <person name="Dillman A.R."/>
            <person name="Macchietto M."/>
            <person name="Porter C.F."/>
            <person name="Rogers A."/>
            <person name="Williams B."/>
            <person name="Antoshechkin I."/>
            <person name="Lee M.M."/>
            <person name="Goodwin Z."/>
            <person name="Lu X."/>
            <person name="Lewis E.E."/>
            <person name="Goodrich-Blair H."/>
            <person name="Stock S.P."/>
            <person name="Adams B.J."/>
            <person name="Sternberg P.W."/>
            <person name="Mortazavi A."/>
        </authorList>
    </citation>
    <scope>NUCLEOTIDE SEQUENCE [LARGE SCALE GENOMIC DNA]</scope>
    <source>
        <strain evidence="2 3">ALL</strain>
    </source>
</reference>
<dbReference type="EMBL" id="AZBU02000003">
    <property type="protein sequence ID" value="TKR86849.1"/>
    <property type="molecule type" value="Genomic_DNA"/>
</dbReference>
<evidence type="ECO:0000313" key="3">
    <source>
        <dbReference type="Proteomes" id="UP000298663"/>
    </source>
</evidence>
<evidence type="ECO:0000313" key="2">
    <source>
        <dbReference type="EMBL" id="TKR86849.1"/>
    </source>
</evidence>
<feature type="transmembrane region" description="Helical" evidence="1">
    <location>
        <begin position="50"/>
        <end position="67"/>
    </location>
</feature>
<organism evidence="2 3">
    <name type="scientific">Steinernema carpocapsae</name>
    <name type="common">Entomopathogenic nematode</name>
    <dbReference type="NCBI Taxonomy" id="34508"/>
    <lineage>
        <taxon>Eukaryota</taxon>
        <taxon>Metazoa</taxon>
        <taxon>Ecdysozoa</taxon>
        <taxon>Nematoda</taxon>
        <taxon>Chromadorea</taxon>
        <taxon>Rhabditida</taxon>
        <taxon>Tylenchina</taxon>
        <taxon>Panagrolaimomorpha</taxon>
        <taxon>Strongyloidoidea</taxon>
        <taxon>Steinernematidae</taxon>
        <taxon>Steinernema</taxon>
    </lineage>
</organism>
<protein>
    <submittedName>
        <fullName evidence="2">Uncharacterized protein</fullName>
    </submittedName>
</protein>
<evidence type="ECO:0000256" key="1">
    <source>
        <dbReference type="SAM" id="Phobius"/>
    </source>
</evidence>
<reference evidence="2 3" key="2">
    <citation type="journal article" date="2019" name="G3 (Bethesda)">
        <title>Hybrid Assembly of the Genome of the Entomopathogenic Nematode Steinernema carpocapsae Identifies the X-Chromosome.</title>
        <authorList>
            <person name="Serra L."/>
            <person name="Macchietto M."/>
            <person name="Macias-Munoz A."/>
            <person name="McGill C.J."/>
            <person name="Rodriguez I.M."/>
            <person name="Rodriguez B."/>
            <person name="Murad R."/>
            <person name="Mortazavi A."/>
        </authorList>
    </citation>
    <scope>NUCLEOTIDE SEQUENCE [LARGE SCALE GENOMIC DNA]</scope>
    <source>
        <strain evidence="2 3">ALL</strain>
    </source>
</reference>
<keyword evidence="1" id="KW-0812">Transmembrane</keyword>
<comment type="caution">
    <text evidence="2">The sequence shown here is derived from an EMBL/GenBank/DDBJ whole genome shotgun (WGS) entry which is preliminary data.</text>
</comment>
<dbReference type="Proteomes" id="UP000298663">
    <property type="component" value="Unassembled WGS sequence"/>
</dbReference>
<dbReference type="AlphaFoldDB" id="A0A4U5NTM1"/>
<gene>
    <name evidence="2" type="ORF">L596_011358</name>
</gene>
<accession>A0A4U5NTM1</accession>
<proteinExistence type="predicted"/>
<keyword evidence="3" id="KW-1185">Reference proteome</keyword>
<keyword evidence="1" id="KW-1133">Transmembrane helix</keyword>
<name>A0A4U5NTM1_STECR</name>
<sequence length="80" mass="9388">MDRDQDRGDEWRTRVAVVQVMWAGRRIFRKCGLRTTSFVDYKMMRLKKDVAFVFTKVTLNICMFIVIKNANLVLESGAQI</sequence>